<gene>
    <name evidence="2" type="ORF">CJ255_00260</name>
</gene>
<dbReference type="Proteomes" id="UP000220527">
    <property type="component" value="Unassembled WGS sequence"/>
</dbReference>
<name>A0A2A6RQ77_9CHLR</name>
<evidence type="ECO:0000313" key="2">
    <source>
        <dbReference type="EMBL" id="PDW05059.1"/>
    </source>
</evidence>
<comment type="caution">
    <text evidence="2">The sequence shown here is derived from an EMBL/GenBank/DDBJ whole genome shotgun (WGS) entry which is preliminary data.</text>
</comment>
<protein>
    <submittedName>
        <fullName evidence="2">Uncharacterized protein</fullName>
    </submittedName>
</protein>
<keyword evidence="3" id="KW-1185">Reference proteome</keyword>
<sequence length="141" mass="15158">MSKFNSQIQSAIDTFDADKARVLLREALQDSPDAETYYLASLVAINAQQQRKFLDKALELDPFHPAAHAALEQLDSGKGLSAAPSTPAEPPAAPAPPVAVVAPPPRTCTTTGSVHYRDRRNQQRTQGLPLAHRPQAHDAAS</sequence>
<proteinExistence type="predicted"/>
<dbReference type="RefSeq" id="WP_097642079.1">
    <property type="nucleotide sequence ID" value="NZ_NQWI01000001.1"/>
</dbReference>
<organism evidence="2 3">
    <name type="scientific">Candidatus Viridilinea mediisalina</name>
    <dbReference type="NCBI Taxonomy" id="2024553"/>
    <lineage>
        <taxon>Bacteria</taxon>
        <taxon>Bacillati</taxon>
        <taxon>Chloroflexota</taxon>
        <taxon>Chloroflexia</taxon>
        <taxon>Chloroflexales</taxon>
        <taxon>Chloroflexineae</taxon>
        <taxon>Oscillochloridaceae</taxon>
        <taxon>Candidatus Viridilinea</taxon>
    </lineage>
</organism>
<dbReference type="EMBL" id="NQWI01000001">
    <property type="protein sequence ID" value="PDW05059.1"/>
    <property type="molecule type" value="Genomic_DNA"/>
</dbReference>
<evidence type="ECO:0000313" key="3">
    <source>
        <dbReference type="Proteomes" id="UP000220527"/>
    </source>
</evidence>
<evidence type="ECO:0000256" key="1">
    <source>
        <dbReference type="SAM" id="MobiDB-lite"/>
    </source>
</evidence>
<feature type="region of interest" description="Disordered" evidence="1">
    <location>
        <begin position="69"/>
        <end position="141"/>
    </location>
</feature>
<accession>A0A2A6RQ77</accession>
<feature type="compositionally biased region" description="Pro residues" evidence="1">
    <location>
        <begin position="87"/>
        <end position="106"/>
    </location>
</feature>
<dbReference type="AlphaFoldDB" id="A0A2A6RQ77"/>
<reference evidence="3" key="1">
    <citation type="submission" date="2017-08" db="EMBL/GenBank/DDBJ databases">
        <authorList>
            <person name="Grouzdev D.S."/>
            <person name="Gaisin V.A."/>
            <person name="Rysina M.S."/>
            <person name="Gorlenko V.M."/>
        </authorList>
    </citation>
    <scope>NUCLEOTIDE SEQUENCE [LARGE SCALE GENOMIC DNA]</scope>
    <source>
        <strain evidence="3">Kir15-3F</strain>
    </source>
</reference>